<dbReference type="Gene3D" id="1.10.3860.10">
    <property type="entry name" value="Sodium:dicarboxylate symporter"/>
    <property type="match status" value="1"/>
</dbReference>
<protein>
    <submittedName>
        <fullName evidence="5">Uncharacterized protein</fullName>
    </submittedName>
</protein>
<dbReference type="AlphaFoldDB" id="A0A974P3Y1"/>
<dbReference type="PROSITE" id="PS51318">
    <property type="entry name" value="TAT"/>
    <property type="match status" value="1"/>
</dbReference>
<dbReference type="SUPFAM" id="SSF118215">
    <property type="entry name" value="Proton glutamate symport protein"/>
    <property type="match status" value="1"/>
</dbReference>
<proteinExistence type="predicted"/>
<organism evidence="5">
    <name type="scientific">Phenylobacterium glaciei</name>
    <dbReference type="NCBI Taxonomy" id="2803784"/>
    <lineage>
        <taxon>Bacteria</taxon>
        <taxon>Pseudomonadati</taxon>
        <taxon>Pseudomonadota</taxon>
        <taxon>Alphaproteobacteria</taxon>
        <taxon>Caulobacterales</taxon>
        <taxon>Caulobacteraceae</taxon>
        <taxon>Phenylobacterium</taxon>
    </lineage>
</organism>
<dbReference type="GO" id="GO:0016020">
    <property type="term" value="C:membrane"/>
    <property type="evidence" value="ECO:0007669"/>
    <property type="project" value="InterPro"/>
</dbReference>
<dbReference type="InterPro" id="IPR036458">
    <property type="entry name" value="Na:dicarbo_symporter_sf"/>
</dbReference>
<gene>
    <name evidence="5" type="ORF">JKL49_02810</name>
</gene>
<keyword evidence="4" id="KW-0732">Signal</keyword>
<evidence type="ECO:0000256" key="2">
    <source>
        <dbReference type="ARBA" id="ARBA00022989"/>
    </source>
</evidence>
<sequence length="59" mass="6078">MTLTTRVLIGLMAGLAAGAAVASLLPAYAPQIIAVAEPAGGVWLDALRMTIIPWSSPCW</sequence>
<dbReference type="InterPro" id="IPR006311">
    <property type="entry name" value="TAT_signal"/>
</dbReference>
<evidence type="ECO:0000313" key="5">
    <source>
        <dbReference type="EMBL" id="QQZ50512.1"/>
    </source>
</evidence>
<feature type="signal peptide" evidence="4">
    <location>
        <begin position="1"/>
        <end position="22"/>
    </location>
</feature>
<dbReference type="GO" id="GO:0015293">
    <property type="term" value="F:symporter activity"/>
    <property type="evidence" value="ECO:0007669"/>
    <property type="project" value="InterPro"/>
</dbReference>
<feature type="chain" id="PRO_5038020890" evidence="4">
    <location>
        <begin position="23"/>
        <end position="59"/>
    </location>
</feature>
<accession>A0A974P3Y1</accession>
<name>A0A974P3Y1_9CAUL</name>
<keyword evidence="3" id="KW-0472">Membrane</keyword>
<evidence type="ECO:0000256" key="1">
    <source>
        <dbReference type="ARBA" id="ARBA00022692"/>
    </source>
</evidence>
<keyword evidence="1" id="KW-0812">Transmembrane</keyword>
<evidence type="ECO:0000256" key="3">
    <source>
        <dbReference type="ARBA" id="ARBA00023136"/>
    </source>
</evidence>
<reference evidence="5" key="1">
    <citation type="submission" date="2021-01" db="EMBL/GenBank/DDBJ databases">
        <title>Genome sequence of Phenylobacterium sp. 20VBR1 isolated from a valley glaceir, Ny-Alesund, Svalbard.</title>
        <authorList>
            <person name="Thomas F.A."/>
            <person name="Krishnan K.P."/>
            <person name="Sinha R.K."/>
        </authorList>
    </citation>
    <scope>NUCLEOTIDE SEQUENCE</scope>
    <source>
        <strain evidence="5">20VBR1</strain>
    </source>
</reference>
<evidence type="ECO:0000256" key="4">
    <source>
        <dbReference type="SAM" id="SignalP"/>
    </source>
</evidence>
<dbReference type="EMBL" id="CP068570">
    <property type="protein sequence ID" value="QQZ50512.1"/>
    <property type="molecule type" value="Genomic_DNA"/>
</dbReference>
<keyword evidence="2" id="KW-1133">Transmembrane helix</keyword>